<dbReference type="SUPFAM" id="SSF55821">
    <property type="entry name" value="YrdC/RibB"/>
    <property type="match status" value="1"/>
</dbReference>
<dbReference type="GO" id="GO:0061710">
    <property type="term" value="F:L-threonylcarbamoyladenylate synthase"/>
    <property type="evidence" value="ECO:0007669"/>
    <property type="project" value="UniProtKB-EC"/>
</dbReference>
<name>K9YRL5_DACS8</name>
<dbReference type="InterPro" id="IPR006070">
    <property type="entry name" value="Sua5-like_dom"/>
</dbReference>
<dbReference type="GO" id="GO:0003725">
    <property type="term" value="F:double-stranded RNA binding"/>
    <property type="evidence" value="ECO:0007669"/>
    <property type="project" value="InterPro"/>
</dbReference>
<comment type="similarity">
    <text evidence="2">Belongs to the SUA5 family.</text>
</comment>
<proteinExistence type="inferred from homology"/>
<evidence type="ECO:0000256" key="9">
    <source>
        <dbReference type="ARBA" id="ARBA00022840"/>
    </source>
</evidence>
<evidence type="ECO:0000313" key="13">
    <source>
        <dbReference type="EMBL" id="AFZ49005.1"/>
    </source>
</evidence>
<keyword evidence="4" id="KW-0963">Cytoplasm</keyword>
<evidence type="ECO:0000256" key="8">
    <source>
        <dbReference type="ARBA" id="ARBA00022741"/>
    </source>
</evidence>
<dbReference type="GO" id="GO:0006450">
    <property type="term" value="P:regulation of translational fidelity"/>
    <property type="evidence" value="ECO:0007669"/>
    <property type="project" value="TreeGrafter"/>
</dbReference>
<dbReference type="EC" id="2.7.7.87" evidence="3"/>
<dbReference type="Pfam" id="PF01300">
    <property type="entry name" value="Sua5_yciO_yrdC"/>
    <property type="match status" value="1"/>
</dbReference>
<dbReference type="GO" id="GO:0005737">
    <property type="term" value="C:cytoplasm"/>
    <property type="evidence" value="ECO:0007669"/>
    <property type="project" value="UniProtKB-SubCell"/>
</dbReference>
<dbReference type="eggNOG" id="COG0009">
    <property type="taxonomic scope" value="Bacteria"/>
</dbReference>
<keyword evidence="9" id="KW-0067">ATP-binding</keyword>
<evidence type="ECO:0000313" key="14">
    <source>
        <dbReference type="Proteomes" id="UP000010482"/>
    </source>
</evidence>
<reference evidence="13" key="1">
    <citation type="submission" date="2012-04" db="EMBL/GenBank/DDBJ databases">
        <title>Finished genome of Dactylococcopsis salina PCC 8305.</title>
        <authorList>
            <consortium name="US DOE Joint Genome Institute"/>
            <person name="Gugger M."/>
            <person name="Coursin T."/>
            <person name="Rippka R."/>
            <person name="Tandeau De Marsac N."/>
            <person name="Huntemann M."/>
            <person name="Wei C.-L."/>
            <person name="Han J."/>
            <person name="Detter J.C."/>
            <person name="Han C."/>
            <person name="Tapia R."/>
            <person name="Daligault H."/>
            <person name="Chen A."/>
            <person name="Krypides N."/>
            <person name="Mavromatis K."/>
            <person name="Markowitz V."/>
            <person name="Szeto E."/>
            <person name="Ivanova N."/>
            <person name="Ovchinnikova G."/>
            <person name="Pagani I."/>
            <person name="Pati A."/>
            <person name="Goodwin L."/>
            <person name="Peters L."/>
            <person name="Pitluck S."/>
            <person name="Woyke T."/>
            <person name="Kerfeld C."/>
        </authorList>
    </citation>
    <scope>NUCLEOTIDE SEQUENCE [LARGE SCALE GENOMIC DNA]</scope>
    <source>
        <strain evidence="13">PCC 8305</strain>
    </source>
</reference>
<comment type="catalytic activity">
    <reaction evidence="11">
        <text>L-threonine + hydrogencarbonate + ATP = L-threonylcarbamoyladenylate + diphosphate + H2O</text>
        <dbReference type="Rhea" id="RHEA:36407"/>
        <dbReference type="ChEBI" id="CHEBI:15377"/>
        <dbReference type="ChEBI" id="CHEBI:17544"/>
        <dbReference type="ChEBI" id="CHEBI:30616"/>
        <dbReference type="ChEBI" id="CHEBI:33019"/>
        <dbReference type="ChEBI" id="CHEBI:57926"/>
        <dbReference type="ChEBI" id="CHEBI:73682"/>
        <dbReference type="EC" id="2.7.7.87"/>
    </reaction>
</comment>
<evidence type="ECO:0000256" key="10">
    <source>
        <dbReference type="ARBA" id="ARBA00029774"/>
    </source>
</evidence>
<evidence type="ECO:0000256" key="1">
    <source>
        <dbReference type="ARBA" id="ARBA00004496"/>
    </source>
</evidence>
<dbReference type="KEGG" id="dsl:Dacsa_0191"/>
<evidence type="ECO:0000256" key="4">
    <source>
        <dbReference type="ARBA" id="ARBA00022490"/>
    </source>
</evidence>
<keyword evidence="14" id="KW-1185">Reference proteome</keyword>
<dbReference type="GO" id="GO:0008033">
    <property type="term" value="P:tRNA processing"/>
    <property type="evidence" value="ECO:0007669"/>
    <property type="project" value="UniProtKB-KW"/>
</dbReference>
<dbReference type="EMBL" id="CP003944">
    <property type="protein sequence ID" value="AFZ49005.1"/>
    <property type="molecule type" value="Genomic_DNA"/>
</dbReference>
<keyword evidence="6" id="KW-0819">tRNA processing</keyword>
<dbReference type="OrthoDB" id="9814580at2"/>
<gene>
    <name evidence="13" type="ORF">Dacsa_0191</name>
</gene>
<dbReference type="InterPro" id="IPR050156">
    <property type="entry name" value="TC-AMP_synthase_SUA5"/>
</dbReference>
<dbReference type="AlphaFoldDB" id="K9YRL5"/>
<keyword evidence="5" id="KW-0808">Transferase</keyword>
<dbReference type="STRING" id="13035.Dacsa_0191"/>
<evidence type="ECO:0000256" key="5">
    <source>
        <dbReference type="ARBA" id="ARBA00022679"/>
    </source>
</evidence>
<dbReference type="PANTHER" id="PTHR17490:SF16">
    <property type="entry name" value="THREONYLCARBAMOYL-AMP SYNTHASE"/>
    <property type="match status" value="1"/>
</dbReference>
<evidence type="ECO:0000256" key="3">
    <source>
        <dbReference type="ARBA" id="ARBA00012584"/>
    </source>
</evidence>
<organism evidence="13 14">
    <name type="scientific">Dactylococcopsis salina (strain PCC 8305)</name>
    <name type="common">Myxobactron salinum</name>
    <dbReference type="NCBI Taxonomy" id="13035"/>
    <lineage>
        <taxon>Bacteria</taxon>
        <taxon>Bacillati</taxon>
        <taxon>Cyanobacteriota</taxon>
        <taxon>Cyanophyceae</taxon>
        <taxon>Nodosilineales</taxon>
        <taxon>Cymatolegaceae</taxon>
        <taxon>Dactylococcopsis</taxon>
    </lineage>
</organism>
<dbReference type="PROSITE" id="PS51163">
    <property type="entry name" value="YRDC"/>
    <property type="match status" value="1"/>
</dbReference>
<evidence type="ECO:0000256" key="11">
    <source>
        <dbReference type="ARBA" id="ARBA00048366"/>
    </source>
</evidence>
<evidence type="ECO:0000256" key="2">
    <source>
        <dbReference type="ARBA" id="ARBA00007663"/>
    </source>
</evidence>
<evidence type="ECO:0000256" key="6">
    <source>
        <dbReference type="ARBA" id="ARBA00022694"/>
    </source>
</evidence>
<accession>K9YRL5</accession>
<dbReference type="HOGENOM" id="CLU_031397_3_1_3"/>
<evidence type="ECO:0000259" key="12">
    <source>
        <dbReference type="PROSITE" id="PS51163"/>
    </source>
</evidence>
<comment type="subcellular location">
    <subcellularLocation>
        <location evidence="1">Cytoplasm</location>
    </subcellularLocation>
</comment>
<dbReference type="PANTHER" id="PTHR17490">
    <property type="entry name" value="SUA5"/>
    <property type="match status" value="1"/>
</dbReference>
<dbReference type="InterPro" id="IPR017945">
    <property type="entry name" value="DHBP_synth_RibB-like_a/b_dom"/>
</dbReference>
<sequence length="191" mass="20697">MTIVSVSELITGAKEGKVVSFPTDTVPALAVRPDNAEAIFRLKQREANKPLILMGASWEQLRFYVDGTTEELQVWEEMTRKYFPGQLTLVLPSSPQVPSTVNPKTPETIGVRVPDCSIALSIFQAVGVLATTSANRSGEPPLTSPESIDRAFPEVLVLNDISSVSSSGSPSTVAKWTGNSWQILRQGKINL</sequence>
<dbReference type="Gene3D" id="3.90.870.10">
    <property type="entry name" value="DHBP synthase"/>
    <property type="match status" value="1"/>
</dbReference>
<feature type="domain" description="YrdC-like" evidence="12">
    <location>
        <begin position="3"/>
        <end position="189"/>
    </location>
</feature>
<evidence type="ECO:0000256" key="7">
    <source>
        <dbReference type="ARBA" id="ARBA00022695"/>
    </source>
</evidence>
<protein>
    <recommendedName>
        <fullName evidence="10">L-threonylcarbamoyladenylate synthase</fullName>
        <ecNumber evidence="3">2.7.7.87</ecNumber>
    </recommendedName>
    <alternativeName>
        <fullName evidence="10">L-threonylcarbamoyladenylate synthase</fullName>
    </alternativeName>
</protein>
<dbReference type="GO" id="GO:0005524">
    <property type="term" value="F:ATP binding"/>
    <property type="evidence" value="ECO:0007669"/>
    <property type="project" value="UniProtKB-KW"/>
</dbReference>
<dbReference type="RefSeq" id="WP_015228018.1">
    <property type="nucleotide sequence ID" value="NC_019780.1"/>
</dbReference>
<dbReference type="GO" id="GO:0000049">
    <property type="term" value="F:tRNA binding"/>
    <property type="evidence" value="ECO:0007669"/>
    <property type="project" value="TreeGrafter"/>
</dbReference>
<keyword evidence="8" id="KW-0547">Nucleotide-binding</keyword>
<keyword evidence="7" id="KW-0548">Nucleotidyltransferase</keyword>
<dbReference type="Proteomes" id="UP000010482">
    <property type="component" value="Chromosome"/>
</dbReference>